<dbReference type="SUPFAM" id="SSF52540">
    <property type="entry name" value="P-loop containing nucleoside triphosphate hydrolases"/>
    <property type="match status" value="1"/>
</dbReference>
<proteinExistence type="predicted"/>
<name>A0A4E0RNM1_FASHE</name>
<keyword evidence="4" id="KW-1185">Reference proteome</keyword>
<keyword evidence="1" id="KW-0547">Nucleotide-binding</keyword>
<dbReference type="GO" id="GO:0007165">
    <property type="term" value="P:signal transduction"/>
    <property type="evidence" value="ECO:0007669"/>
    <property type="project" value="InterPro"/>
</dbReference>
<dbReference type="SMART" id="SM00173">
    <property type="entry name" value="RAS"/>
    <property type="match status" value="1"/>
</dbReference>
<dbReference type="GO" id="GO:0016020">
    <property type="term" value="C:membrane"/>
    <property type="evidence" value="ECO:0007669"/>
    <property type="project" value="InterPro"/>
</dbReference>
<dbReference type="Gene3D" id="3.40.50.300">
    <property type="entry name" value="P-loop containing nucleotide triphosphate hydrolases"/>
    <property type="match status" value="1"/>
</dbReference>
<dbReference type="CDD" id="cd00876">
    <property type="entry name" value="Ras"/>
    <property type="match status" value="1"/>
</dbReference>
<evidence type="ECO:0000313" key="3">
    <source>
        <dbReference type="EMBL" id="THD28511.1"/>
    </source>
</evidence>
<dbReference type="PANTHER" id="PTHR24070">
    <property type="entry name" value="RAS, DI-RAS, AND RHEB FAMILY MEMBERS OF SMALL GTPASE SUPERFAMILY"/>
    <property type="match status" value="1"/>
</dbReference>
<organism evidence="3 4">
    <name type="scientific">Fasciola hepatica</name>
    <name type="common">Liver fluke</name>
    <dbReference type="NCBI Taxonomy" id="6192"/>
    <lineage>
        <taxon>Eukaryota</taxon>
        <taxon>Metazoa</taxon>
        <taxon>Spiralia</taxon>
        <taxon>Lophotrochozoa</taxon>
        <taxon>Platyhelminthes</taxon>
        <taxon>Trematoda</taxon>
        <taxon>Digenea</taxon>
        <taxon>Plagiorchiida</taxon>
        <taxon>Echinostomata</taxon>
        <taxon>Echinostomatoidea</taxon>
        <taxon>Fasciolidae</taxon>
        <taxon>Fasciola</taxon>
    </lineage>
</organism>
<reference evidence="3" key="1">
    <citation type="submission" date="2019-03" db="EMBL/GenBank/DDBJ databases">
        <title>Improved annotation for the trematode Fasciola hepatica.</title>
        <authorList>
            <person name="Choi Y.-J."/>
            <person name="Martin J."/>
            <person name="Mitreva M."/>
        </authorList>
    </citation>
    <scope>NUCLEOTIDE SEQUENCE [LARGE SCALE GENOMIC DNA]</scope>
</reference>
<dbReference type="Pfam" id="PF00071">
    <property type="entry name" value="Ras"/>
    <property type="match status" value="2"/>
</dbReference>
<dbReference type="PROSITE" id="PS51421">
    <property type="entry name" value="RAS"/>
    <property type="match status" value="1"/>
</dbReference>
<accession>A0A4E0RNM1</accession>
<dbReference type="PROSITE" id="PS51419">
    <property type="entry name" value="RAB"/>
    <property type="match status" value="1"/>
</dbReference>
<dbReference type="Proteomes" id="UP000230066">
    <property type="component" value="Unassembled WGS sequence"/>
</dbReference>
<dbReference type="PROSITE" id="PS51420">
    <property type="entry name" value="RHO"/>
    <property type="match status" value="1"/>
</dbReference>
<dbReference type="InterPro" id="IPR027417">
    <property type="entry name" value="P-loop_NTPase"/>
</dbReference>
<dbReference type="SMART" id="SM00175">
    <property type="entry name" value="RAB"/>
    <property type="match status" value="1"/>
</dbReference>
<dbReference type="InterPro" id="IPR005225">
    <property type="entry name" value="Small_GTP-bd"/>
</dbReference>
<protein>
    <submittedName>
        <fullName evidence="3">RAP1B member of RAS oncogene family</fullName>
    </submittedName>
</protein>
<dbReference type="InterPro" id="IPR001806">
    <property type="entry name" value="Small_GTPase"/>
</dbReference>
<dbReference type="AlphaFoldDB" id="A0A4E0RNM1"/>
<comment type="caution">
    <text evidence="3">The sequence shown here is derived from an EMBL/GenBank/DDBJ whole genome shotgun (WGS) entry which is preliminary data.</text>
</comment>
<dbReference type="GO" id="GO:0003924">
    <property type="term" value="F:GTPase activity"/>
    <property type="evidence" value="ECO:0007669"/>
    <property type="project" value="InterPro"/>
</dbReference>
<keyword evidence="2" id="KW-0342">GTP-binding</keyword>
<dbReference type="InterPro" id="IPR020849">
    <property type="entry name" value="Small_GTPase_Ras-type"/>
</dbReference>
<evidence type="ECO:0000256" key="2">
    <source>
        <dbReference type="ARBA" id="ARBA00023134"/>
    </source>
</evidence>
<evidence type="ECO:0000256" key="1">
    <source>
        <dbReference type="ARBA" id="ARBA00022741"/>
    </source>
</evidence>
<sequence length="215" mass="24110">MQPAMVPIRVCMLGSGNVGKSALTLQFMYDEFVEDYEPTKCSAYKKQMVLDGYTINLDITDTAATQFDQFNSTPIPANVLFLVPGQEDYVGIQDQYYRFNDGFIVVFSLCDIETLKSVPTILERIVQCRAPEPIPIVLVGNKIDLTQERTVPFETAKQLADQWQIPYMETSAKTRYNLEATYVLLIRALLHNKLGACRQPTEQVSSSGSGCCVIL</sequence>
<dbReference type="GO" id="GO:0005525">
    <property type="term" value="F:GTP binding"/>
    <property type="evidence" value="ECO:0007669"/>
    <property type="project" value="UniProtKB-KW"/>
</dbReference>
<evidence type="ECO:0000313" key="4">
    <source>
        <dbReference type="Proteomes" id="UP000230066"/>
    </source>
</evidence>
<gene>
    <name evidence="3" type="ORF">D915_000631</name>
</gene>
<dbReference type="SMART" id="SM00174">
    <property type="entry name" value="RHO"/>
    <property type="match status" value="1"/>
</dbReference>
<dbReference type="PRINTS" id="PR00449">
    <property type="entry name" value="RASTRNSFRMNG"/>
</dbReference>
<dbReference type="NCBIfam" id="TIGR00231">
    <property type="entry name" value="small_GTP"/>
    <property type="match status" value="1"/>
</dbReference>
<dbReference type="EMBL" id="JXXN02000132">
    <property type="protein sequence ID" value="THD28511.1"/>
    <property type="molecule type" value="Genomic_DNA"/>
</dbReference>